<dbReference type="GO" id="GO:0009086">
    <property type="term" value="P:methionine biosynthetic process"/>
    <property type="evidence" value="ECO:0007669"/>
    <property type="project" value="UniProtKB-KW"/>
</dbReference>
<dbReference type="Proteomes" id="UP000323946">
    <property type="component" value="Unassembled WGS sequence"/>
</dbReference>
<dbReference type="PANTHER" id="PTHR48099:SF5">
    <property type="entry name" value="C-1-TETRAHYDROFOLATE SYNTHASE, CYTOPLASMIC"/>
    <property type="match status" value="1"/>
</dbReference>
<evidence type="ECO:0000256" key="6">
    <source>
        <dbReference type="ARBA" id="ARBA00022801"/>
    </source>
</evidence>
<evidence type="ECO:0000259" key="14">
    <source>
        <dbReference type="Pfam" id="PF02882"/>
    </source>
</evidence>
<keyword evidence="16" id="KW-1185">Reference proteome</keyword>
<dbReference type="PRINTS" id="PR00085">
    <property type="entry name" value="THFDHDRGNASE"/>
</dbReference>
<organism evidence="15 16">
    <name type="scientific">Saccharopolyspora hirsuta</name>
    <dbReference type="NCBI Taxonomy" id="1837"/>
    <lineage>
        <taxon>Bacteria</taxon>
        <taxon>Bacillati</taxon>
        <taxon>Actinomycetota</taxon>
        <taxon>Actinomycetes</taxon>
        <taxon>Pseudonocardiales</taxon>
        <taxon>Pseudonocardiaceae</taxon>
        <taxon>Saccharopolyspora</taxon>
    </lineage>
</organism>
<dbReference type="EC" id="1.5.1.5" evidence="12"/>
<comment type="function">
    <text evidence="12">Catalyzes the oxidation of 5,10-methylenetetrahydrofolate to 5,10-methenyltetrahydrofolate and then the hydrolysis of 5,10-methenyltetrahydrofolate to 10-formyltetrahydrofolate.</text>
</comment>
<dbReference type="Gene3D" id="3.40.50.10860">
    <property type="entry name" value="Leucine Dehydrogenase, chain A, domain 1"/>
    <property type="match status" value="1"/>
</dbReference>
<evidence type="ECO:0000256" key="11">
    <source>
        <dbReference type="ARBA" id="ARBA00023268"/>
    </source>
</evidence>
<dbReference type="CDD" id="cd01080">
    <property type="entry name" value="NAD_bind_m-THF_DH_Cyclohyd"/>
    <property type="match status" value="1"/>
</dbReference>
<evidence type="ECO:0000256" key="4">
    <source>
        <dbReference type="ARBA" id="ARBA00022605"/>
    </source>
</evidence>
<evidence type="ECO:0000256" key="3">
    <source>
        <dbReference type="ARBA" id="ARBA00022563"/>
    </source>
</evidence>
<dbReference type="InterPro" id="IPR020631">
    <property type="entry name" value="THF_DH/CycHdrlase_NAD-bd_dom"/>
</dbReference>
<evidence type="ECO:0000256" key="7">
    <source>
        <dbReference type="ARBA" id="ARBA00022857"/>
    </source>
</evidence>
<evidence type="ECO:0000256" key="8">
    <source>
        <dbReference type="ARBA" id="ARBA00023002"/>
    </source>
</evidence>
<name>A0A5M7BBH9_SACHI</name>
<dbReference type="FunFam" id="3.40.50.720:FF:000094">
    <property type="entry name" value="Bifunctional protein FolD"/>
    <property type="match status" value="1"/>
</dbReference>
<dbReference type="GO" id="GO:0000105">
    <property type="term" value="P:L-histidine biosynthetic process"/>
    <property type="evidence" value="ECO:0007669"/>
    <property type="project" value="UniProtKB-KW"/>
</dbReference>
<dbReference type="Pfam" id="PF02882">
    <property type="entry name" value="THF_DHG_CYH_C"/>
    <property type="match status" value="1"/>
</dbReference>
<keyword evidence="11 12" id="KW-0511">Multifunctional enzyme</keyword>
<reference evidence="15 16" key="1">
    <citation type="submission" date="2019-09" db="EMBL/GenBank/DDBJ databases">
        <title>Draft genome sequence of the thermophilic Saccharopolyspora hirsuta VKM Ac-666T.</title>
        <authorList>
            <person name="Lobastova T.G."/>
            <person name="Fokina V."/>
            <person name="Bragin E.Y."/>
            <person name="Shtratnikova V.Y."/>
            <person name="Starodumova I.P."/>
            <person name="Tarlachkov S.V."/>
            <person name="Donova M.V."/>
        </authorList>
    </citation>
    <scope>NUCLEOTIDE SEQUENCE [LARGE SCALE GENOMIC DNA]</scope>
    <source>
        <strain evidence="15 16">VKM Ac-666</strain>
    </source>
</reference>
<dbReference type="EC" id="3.5.4.9" evidence="12"/>
<dbReference type="Pfam" id="PF00763">
    <property type="entry name" value="THF_DHG_CYH"/>
    <property type="match status" value="1"/>
</dbReference>
<comment type="caution">
    <text evidence="12">Lacks conserved residue(s) required for the propagation of feature annotation.</text>
</comment>
<accession>A0A5M7BBH9</accession>
<gene>
    <name evidence="12" type="primary">folD</name>
    <name evidence="15" type="ORF">F1721_30505</name>
</gene>
<evidence type="ECO:0000256" key="12">
    <source>
        <dbReference type="HAMAP-Rule" id="MF_01576"/>
    </source>
</evidence>
<dbReference type="SUPFAM" id="SSF51735">
    <property type="entry name" value="NAD(P)-binding Rossmann-fold domains"/>
    <property type="match status" value="1"/>
</dbReference>
<feature type="domain" description="Tetrahydrofolate dehydrogenase/cyclohydrolase NAD(P)-binding" evidence="14">
    <location>
        <begin position="141"/>
        <end position="279"/>
    </location>
</feature>
<dbReference type="GO" id="GO:0005829">
    <property type="term" value="C:cytosol"/>
    <property type="evidence" value="ECO:0007669"/>
    <property type="project" value="TreeGrafter"/>
</dbReference>
<dbReference type="GO" id="GO:0006164">
    <property type="term" value="P:purine nucleotide biosynthetic process"/>
    <property type="evidence" value="ECO:0007669"/>
    <property type="project" value="UniProtKB-KW"/>
</dbReference>
<evidence type="ECO:0000256" key="9">
    <source>
        <dbReference type="ARBA" id="ARBA00023102"/>
    </source>
</evidence>
<keyword evidence="9 12" id="KW-0368">Histidine biosynthesis</keyword>
<keyword evidence="3 12" id="KW-0554">One-carbon metabolism</keyword>
<comment type="subunit">
    <text evidence="2 12">Homodimer.</text>
</comment>
<dbReference type="AlphaFoldDB" id="A0A5M7BBH9"/>
<dbReference type="EMBL" id="VWPH01000017">
    <property type="protein sequence ID" value="KAA5826832.1"/>
    <property type="molecule type" value="Genomic_DNA"/>
</dbReference>
<keyword evidence="6 12" id="KW-0378">Hydrolase</keyword>
<dbReference type="UniPathway" id="UPA00193"/>
<keyword evidence="4 12" id="KW-0028">Amino-acid biosynthesis</keyword>
<dbReference type="FunFam" id="3.40.50.10860:FF:000005">
    <property type="entry name" value="C-1-tetrahydrofolate synthase, cytoplasmic, putative"/>
    <property type="match status" value="1"/>
</dbReference>
<feature type="domain" description="Tetrahydrofolate dehydrogenase/cyclohydrolase catalytic" evidence="13">
    <location>
        <begin position="7"/>
        <end position="122"/>
    </location>
</feature>
<keyword evidence="7 12" id="KW-0521">NADP</keyword>
<evidence type="ECO:0000313" key="16">
    <source>
        <dbReference type="Proteomes" id="UP000323946"/>
    </source>
</evidence>
<dbReference type="InterPro" id="IPR046346">
    <property type="entry name" value="Aminoacid_DH-like_N_sf"/>
</dbReference>
<dbReference type="GO" id="GO:0035999">
    <property type="term" value="P:tetrahydrofolate interconversion"/>
    <property type="evidence" value="ECO:0007669"/>
    <property type="project" value="UniProtKB-UniRule"/>
</dbReference>
<dbReference type="InterPro" id="IPR036291">
    <property type="entry name" value="NAD(P)-bd_dom_sf"/>
</dbReference>
<keyword evidence="5 12" id="KW-0658">Purine biosynthesis</keyword>
<comment type="catalytic activity">
    <reaction evidence="12">
        <text>(6R)-5,10-methylene-5,6,7,8-tetrahydrofolate + NADP(+) = (6R)-5,10-methenyltetrahydrofolate + NADPH</text>
        <dbReference type="Rhea" id="RHEA:22812"/>
        <dbReference type="ChEBI" id="CHEBI:15636"/>
        <dbReference type="ChEBI" id="CHEBI:57455"/>
        <dbReference type="ChEBI" id="CHEBI:57783"/>
        <dbReference type="ChEBI" id="CHEBI:58349"/>
        <dbReference type="EC" id="1.5.1.5"/>
    </reaction>
</comment>
<evidence type="ECO:0000259" key="13">
    <source>
        <dbReference type="Pfam" id="PF00763"/>
    </source>
</evidence>
<comment type="caution">
    <text evidence="15">The sequence shown here is derived from an EMBL/GenBank/DDBJ whole genome shotgun (WGS) entry which is preliminary data.</text>
</comment>
<dbReference type="InterPro" id="IPR020630">
    <property type="entry name" value="THF_DH/CycHdrlase_cat_dom"/>
</dbReference>
<dbReference type="SMR" id="A0A5M7BBH9"/>
<comment type="pathway">
    <text evidence="1 12">One-carbon metabolism; tetrahydrofolate interconversion.</text>
</comment>
<evidence type="ECO:0000256" key="5">
    <source>
        <dbReference type="ARBA" id="ARBA00022755"/>
    </source>
</evidence>
<dbReference type="PANTHER" id="PTHR48099">
    <property type="entry name" value="C-1-TETRAHYDROFOLATE SYNTHASE, CYTOPLASMIC-RELATED"/>
    <property type="match status" value="1"/>
</dbReference>
<dbReference type="SUPFAM" id="SSF53223">
    <property type="entry name" value="Aminoacid dehydrogenase-like, N-terminal domain"/>
    <property type="match status" value="1"/>
</dbReference>
<dbReference type="GO" id="GO:0004488">
    <property type="term" value="F:methylenetetrahydrofolate dehydrogenase (NADP+) activity"/>
    <property type="evidence" value="ECO:0007669"/>
    <property type="project" value="UniProtKB-UniRule"/>
</dbReference>
<evidence type="ECO:0000256" key="10">
    <source>
        <dbReference type="ARBA" id="ARBA00023167"/>
    </source>
</evidence>
<protein>
    <recommendedName>
        <fullName evidence="12">Bifunctional protein FolD</fullName>
    </recommendedName>
    <domain>
        <recommendedName>
            <fullName evidence="12">Methylenetetrahydrofolate dehydrogenase</fullName>
            <ecNumber evidence="12">1.5.1.5</ecNumber>
        </recommendedName>
    </domain>
    <domain>
        <recommendedName>
            <fullName evidence="12">Methenyltetrahydrofolate cyclohydrolase</fullName>
            <ecNumber evidence="12">3.5.4.9</ecNumber>
        </recommendedName>
    </domain>
</protein>
<dbReference type="Gene3D" id="3.40.50.720">
    <property type="entry name" value="NAD(P)-binding Rossmann-like Domain"/>
    <property type="match status" value="1"/>
</dbReference>
<keyword evidence="10 12" id="KW-0486">Methionine biosynthesis</keyword>
<keyword evidence="8 12" id="KW-0560">Oxidoreductase</keyword>
<dbReference type="RefSeq" id="WP_150070282.1">
    <property type="nucleotide sequence ID" value="NZ_VWPH01000017.1"/>
</dbReference>
<feature type="binding site" evidence="12">
    <location>
        <begin position="167"/>
        <end position="169"/>
    </location>
    <ligand>
        <name>NADP(+)</name>
        <dbReference type="ChEBI" id="CHEBI:58349"/>
    </ligand>
</feature>
<dbReference type="GO" id="GO:0004477">
    <property type="term" value="F:methenyltetrahydrofolate cyclohydrolase activity"/>
    <property type="evidence" value="ECO:0007669"/>
    <property type="project" value="UniProtKB-UniRule"/>
</dbReference>
<sequence length="284" mass="30110">MSEARPMNGIEVARDIMERAAERAAQFEARTGAKPCLATVLVGDDPASVTYVRMKRNRCAKYGIESRHVPMPETITTEELVSAITELSNDPSVHGILLQHPVPHHIDERAAFDAIAATKDVDGVTSQSFAAMAFGRDGFASCTPAGIMRLLDAYDVDPRGKHAVVIGRSAILGKPMSMLLLARDATVTVCHSKTADLPSLVRTADIVVAAVGKPEFVRGEWLKPGAVVVDAGYNEGNVGDVAFGEARTRAGLLTPVPGGVGPTTIAVLLEQTVTAAFRQQQISA</sequence>
<evidence type="ECO:0000256" key="1">
    <source>
        <dbReference type="ARBA" id="ARBA00004777"/>
    </source>
</evidence>
<evidence type="ECO:0000313" key="15">
    <source>
        <dbReference type="EMBL" id="KAA5826832.1"/>
    </source>
</evidence>
<proteinExistence type="inferred from homology"/>
<dbReference type="HAMAP" id="MF_01576">
    <property type="entry name" value="THF_DHG_CYH"/>
    <property type="match status" value="1"/>
</dbReference>
<dbReference type="OrthoDB" id="9803580at2"/>
<evidence type="ECO:0000256" key="2">
    <source>
        <dbReference type="ARBA" id="ARBA00011738"/>
    </source>
</evidence>
<comment type="similarity">
    <text evidence="12">Belongs to the tetrahydrofolate dehydrogenase/cyclohydrolase family.</text>
</comment>
<comment type="catalytic activity">
    <reaction evidence="12">
        <text>(6R)-5,10-methenyltetrahydrofolate + H2O = (6R)-10-formyltetrahydrofolate + H(+)</text>
        <dbReference type="Rhea" id="RHEA:23700"/>
        <dbReference type="ChEBI" id="CHEBI:15377"/>
        <dbReference type="ChEBI" id="CHEBI:15378"/>
        <dbReference type="ChEBI" id="CHEBI:57455"/>
        <dbReference type="ChEBI" id="CHEBI:195366"/>
        <dbReference type="EC" id="3.5.4.9"/>
    </reaction>
</comment>
<dbReference type="InterPro" id="IPR000672">
    <property type="entry name" value="THF_DH/CycHdrlase"/>
</dbReference>